<dbReference type="GO" id="GO:0003700">
    <property type="term" value="F:DNA-binding transcription factor activity"/>
    <property type="evidence" value="ECO:0007669"/>
    <property type="project" value="InterPro"/>
</dbReference>
<evidence type="ECO:0000256" key="2">
    <source>
        <dbReference type="ARBA" id="ARBA00023125"/>
    </source>
</evidence>
<evidence type="ECO:0000313" key="5">
    <source>
        <dbReference type="EMBL" id="MCJ7857903.1"/>
    </source>
</evidence>
<evidence type="ECO:0000259" key="4">
    <source>
        <dbReference type="PROSITE" id="PS50949"/>
    </source>
</evidence>
<dbReference type="InterPro" id="IPR011711">
    <property type="entry name" value="GntR_C"/>
</dbReference>
<dbReference type="Gene3D" id="1.10.10.10">
    <property type="entry name" value="Winged helix-like DNA-binding domain superfamily/Winged helix DNA-binding domain"/>
    <property type="match status" value="1"/>
</dbReference>
<dbReference type="SUPFAM" id="SSF48008">
    <property type="entry name" value="GntR ligand-binding domain-like"/>
    <property type="match status" value="1"/>
</dbReference>
<dbReference type="InterPro" id="IPR008920">
    <property type="entry name" value="TF_FadR/GntR_C"/>
</dbReference>
<reference evidence="5" key="1">
    <citation type="submission" date="2022-04" db="EMBL/GenBank/DDBJ databases">
        <title>Corynebacterium kalidii LD5P10.</title>
        <authorList>
            <person name="Sun J.Q."/>
        </authorList>
    </citation>
    <scope>NUCLEOTIDE SEQUENCE</scope>
    <source>
        <strain evidence="5">LD5P10</strain>
    </source>
</reference>
<dbReference type="Gene3D" id="1.20.120.530">
    <property type="entry name" value="GntR ligand-binding domain-like"/>
    <property type="match status" value="1"/>
</dbReference>
<evidence type="ECO:0000313" key="6">
    <source>
        <dbReference type="Proteomes" id="UP001139207"/>
    </source>
</evidence>
<keyword evidence="6" id="KW-1185">Reference proteome</keyword>
<keyword evidence="1" id="KW-0805">Transcription regulation</keyword>
<accession>A0A9X1WGU4</accession>
<keyword evidence="3" id="KW-0804">Transcription</keyword>
<sequence>MTDEPAWTPVPRIRTHQMVVEAIENQILTGALQVGDLLPAERMLSEQLQVSRAAVREAIRVLEGQGVLESNVGSGLKAGTFIAAMPSEALSRFLRLHVALSNFGLEEVVRTRTILEVESVRLAAAEQDPDALAAMRDAVEDMDRPGVTREEFNDADTRFHIALAHGSGNRLFADMTQAIRESLRLPILKGFRAQEDWGTVADTLREQHRAILAAIEAGDVEGAGALMSEHITTAYRALLE</sequence>
<feature type="domain" description="HTH gntR-type" evidence="4">
    <location>
        <begin position="13"/>
        <end position="85"/>
    </location>
</feature>
<gene>
    <name evidence="5" type="ORF">MUN33_04115</name>
</gene>
<dbReference type="Pfam" id="PF00392">
    <property type="entry name" value="GntR"/>
    <property type="match status" value="1"/>
</dbReference>
<name>A0A9X1WGU4_9CORY</name>
<comment type="caution">
    <text evidence="5">The sequence shown here is derived from an EMBL/GenBank/DDBJ whole genome shotgun (WGS) entry which is preliminary data.</text>
</comment>
<dbReference type="InterPro" id="IPR036390">
    <property type="entry name" value="WH_DNA-bd_sf"/>
</dbReference>
<dbReference type="GO" id="GO:0003677">
    <property type="term" value="F:DNA binding"/>
    <property type="evidence" value="ECO:0007669"/>
    <property type="project" value="UniProtKB-KW"/>
</dbReference>
<dbReference type="RefSeq" id="WP_244803640.1">
    <property type="nucleotide sequence ID" value="NZ_JALIEA010000011.1"/>
</dbReference>
<dbReference type="SMART" id="SM00895">
    <property type="entry name" value="FCD"/>
    <property type="match status" value="1"/>
</dbReference>
<dbReference type="PROSITE" id="PS50949">
    <property type="entry name" value="HTH_GNTR"/>
    <property type="match status" value="1"/>
</dbReference>
<dbReference type="PRINTS" id="PR00035">
    <property type="entry name" value="HTHGNTR"/>
</dbReference>
<proteinExistence type="predicted"/>
<keyword evidence="2" id="KW-0238">DNA-binding</keyword>
<dbReference type="SUPFAM" id="SSF46785">
    <property type="entry name" value="Winged helix' DNA-binding domain"/>
    <property type="match status" value="1"/>
</dbReference>
<dbReference type="SMART" id="SM00345">
    <property type="entry name" value="HTH_GNTR"/>
    <property type="match status" value="1"/>
</dbReference>
<dbReference type="PANTHER" id="PTHR43537:SF5">
    <property type="entry name" value="UXU OPERON TRANSCRIPTIONAL REGULATOR"/>
    <property type="match status" value="1"/>
</dbReference>
<dbReference type="EMBL" id="JALIEA010000011">
    <property type="protein sequence ID" value="MCJ7857903.1"/>
    <property type="molecule type" value="Genomic_DNA"/>
</dbReference>
<dbReference type="PANTHER" id="PTHR43537">
    <property type="entry name" value="TRANSCRIPTIONAL REGULATOR, GNTR FAMILY"/>
    <property type="match status" value="1"/>
</dbReference>
<dbReference type="InterPro" id="IPR036388">
    <property type="entry name" value="WH-like_DNA-bd_sf"/>
</dbReference>
<dbReference type="CDD" id="cd07377">
    <property type="entry name" value="WHTH_GntR"/>
    <property type="match status" value="1"/>
</dbReference>
<protein>
    <submittedName>
        <fullName evidence="5">FadR family transcriptional regulator</fullName>
    </submittedName>
</protein>
<evidence type="ECO:0000256" key="1">
    <source>
        <dbReference type="ARBA" id="ARBA00023015"/>
    </source>
</evidence>
<organism evidence="5 6">
    <name type="scientific">Corynebacterium kalidii</name>
    <dbReference type="NCBI Taxonomy" id="2931982"/>
    <lineage>
        <taxon>Bacteria</taxon>
        <taxon>Bacillati</taxon>
        <taxon>Actinomycetota</taxon>
        <taxon>Actinomycetes</taxon>
        <taxon>Mycobacteriales</taxon>
        <taxon>Corynebacteriaceae</taxon>
        <taxon>Corynebacterium</taxon>
    </lineage>
</organism>
<dbReference type="Pfam" id="PF07729">
    <property type="entry name" value="FCD"/>
    <property type="match status" value="1"/>
</dbReference>
<evidence type="ECO:0000256" key="3">
    <source>
        <dbReference type="ARBA" id="ARBA00023163"/>
    </source>
</evidence>
<dbReference type="InterPro" id="IPR000524">
    <property type="entry name" value="Tscrpt_reg_HTH_GntR"/>
</dbReference>
<dbReference type="Proteomes" id="UP001139207">
    <property type="component" value="Unassembled WGS sequence"/>
</dbReference>
<dbReference type="AlphaFoldDB" id="A0A9X1WGU4"/>